<evidence type="ECO:0000313" key="2">
    <source>
        <dbReference type="EMBL" id="CAG8234840.1"/>
    </source>
</evidence>
<protein>
    <recommendedName>
        <fullName evidence="4">Glycosyl hydrolase</fullName>
    </recommendedName>
</protein>
<dbReference type="AlphaFoldDB" id="A0A9W4I6Z8"/>
<feature type="signal peptide" evidence="1">
    <location>
        <begin position="1"/>
        <end position="33"/>
    </location>
</feature>
<feature type="chain" id="PRO_5040860183" description="Glycosyl hydrolase" evidence="1">
    <location>
        <begin position="34"/>
        <end position="578"/>
    </location>
</feature>
<evidence type="ECO:0008006" key="4">
    <source>
        <dbReference type="Google" id="ProtNLM"/>
    </source>
</evidence>
<dbReference type="OrthoDB" id="4104179at2759"/>
<dbReference type="GO" id="GO:0005975">
    <property type="term" value="P:carbohydrate metabolic process"/>
    <property type="evidence" value="ECO:0007669"/>
    <property type="project" value="InterPro"/>
</dbReference>
<accession>A0A9W4I6Z8</accession>
<comment type="caution">
    <text evidence="2">The sequence shown here is derived from an EMBL/GenBank/DDBJ whole genome shotgun (WGS) entry which is preliminary data.</text>
</comment>
<dbReference type="EMBL" id="CAJVPG010000011">
    <property type="protein sequence ID" value="CAG8234840.1"/>
    <property type="molecule type" value="Genomic_DNA"/>
</dbReference>
<proteinExistence type="predicted"/>
<gene>
    <name evidence="2" type="ORF">PSALAMII_LOCUS352</name>
</gene>
<sequence length="578" mass="64846">MTPRHTYRTLPGSRFPHHIFILCILFLCSLVNSLVFPAQDVMRTAPTLPQDWSPIDDSSKETALEAIDSVAEEPIHERILDTLKDLIDALQVMQDKYFVLWQGTWPTSIDWTAAVLGTHVSAALSSLSSGPLDIPGTDELQGLSFFALENTVNKYFSDTSAFYFGENAFSVRNQAYDDMLWIVLGWLGSIKFQNLHSDLHYQSSNASSEPPWYGTQFRVPAAHRARIFYELASAGWDKVLCNGGMIWSPYLLPYKNAITNELYIAASIEMYLYFPGDPIDAPFVVGSSGQSLQRNPHEYAHLKAAIDGYEWLKSSQMTGTGGLYADGFHISGWQSTTNPGSRKCDELNTMVYTYNQGVILSGLRGLWIATLSHVYLQDGYELINKVLQATGWPHISNRQWKGLGRGGVLEEACDASAACSQDGQTFKGIFFHHLAEFCRPLQPQEKQFLASAARSHPERDDWSEKYELHLQQCRTYGSWIDHNAQAALMTRDSEGKFGAWWGRGYRQLETDGLLHSSPLPVGAVDYRNTDQDSEPLVASFITTTDYNDRGRGRTVETQSGGIAVLRALYQWQSYDTLS</sequence>
<name>A0A9W4I6Z8_9EURO</name>
<dbReference type="SUPFAM" id="SSF48208">
    <property type="entry name" value="Six-hairpin glycosidases"/>
    <property type="match status" value="1"/>
</dbReference>
<dbReference type="Proteomes" id="UP001152649">
    <property type="component" value="Unassembled WGS sequence"/>
</dbReference>
<evidence type="ECO:0000313" key="3">
    <source>
        <dbReference type="Proteomes" id="UP001152649"/>
    </source>
</evidence>
<dbReference type="InterPro" id="IPR008928">
    <property type="entry name" value="6-hairpin_glycosidase_sf"/>
</dbReference>
<keyword evidence="3" id="KW-1185">Reference proteome</keyword>
<dbReference type="PANTHER" id="PTHR47791">
    <property type="entry name" value="MEIOTICALLY UP-REGULATED GENE 191 PROTEIN"/>
    <property type="match status" value="1"/>
</dbReference>
<keyword evidence="1" id="KW-0732">Signal</keyword>
<reference evidence="2" key="1">
    <citation type="submission" date="2021-07" db="EMBL/GenBank/DDBJ databases">
        <authorList>
            <person name="Branca A.L. A."/>
        </authorList>
    </citation>
    <scope>NUCLEOTIDE SEQUENCE</scope>
</reference>
<dbReference type="InterPro" id="IPR005198">
    <property type="entry name" value="Glyco_hydro_76"/>
</dbReference>
<dbReference type="Pfam" id="PF03663">
    <property type="entry name" value="Glyco_hydro_76"/>
    <property type="match status" value="1"/>
</dbReference>
<dbReference type="InterPro" id="IPR053169">
    <property type="entry name" value="MUG_Protein"/>
</dbReference>
<evidence type="ECO:0000256" key="1">
    <source>
        <dbReference type="SAM" id="SignalP"/>
    </source>
</evidence>
<organism evidence="2 3">
    <name type="scientific">Penicillium salamii</name>
    <dbReference type="NCBI Taxonomy" id="1612424"/>
    <lineage>
        <taxon>Eukaryota</taxon>
        <taxon>Fungi</taxon>
        <taxon>Dikarya</taxon>
        <taxon>Ascomycota</taxon>
        <taxon>Pezizomycotina</taxon>
        <taxon>Eurotiomycetes</taxon>
        <taxon>Eurotiomycetidae</taxon>
        <taxon>Eurotiales</taxon>
        <taxon>Aspergillaceae</taxon>
        <taxon>Penicillium</taxon>
    </lineage>
</organism>
<dbReference type="Gene3D" id="1.50.10.20">
    <property type="match status" value="1"/>
</dbReference>
<dbReference type="PANTHER" id="PTHR47791:SF2">
    <property type="entry name" value="ENDO MANNANASE, GH76 FAMILY (EUROFUNG)"/>
    <property type="match status" value="1"/>
</dbReference>